<dbReference type="RefSeq" id="WP_123696492.1">
    <property type="nucleotide sequence ID" value="NZ_RKHJ01000001.1"/>
</dbReference>
<dbReference type="EMBL" id="RKHJ01000001">
    <property type="protein sequence ID" value="ROR65398.1"/>
    <property type="molecule type" value="Genomic_DNA"/>
</dbReference>
<feature type="transmembrane region" description="Helical" evidence="1">
    <location>
        <begin position="43"/>
        <end position="63"/>
    </location>
</feature>
<gene>
    <name evidence="2" type="ORF">EDD26_0764</name>
</gene>
<organism evidence="2 3">
    <name type="scientific">Agrococcus jenensis</name>
    <dbReference type="NCBI Taxonomy" id="46353"/>
    <lineage>
        <taxon>Bacteria</taxon>
        <taxon>Bacillati</taxon>
        <taxon>Actinomycetota</taxon>
        <taxon>Actinomycetes</taxon>
        <taxon>Micrococcales</taxon>
        <taxon>Microbacteriaceae</taxon>
        <taxon>Agrococcus</taxon>
    </lineage>
</organism>
<dbReference type="Proteomes" id="UP000275456">
    <property type="component" value="Unassembled WGS sequence"/>
</dbReference>
<keyword evidence="3" id="KW-1185">Reference proteome</keyword>
<dbReference type="OrthoDB" id="5118912at2"/>
<protein>
    <submittedName>
        <fullName evidence="2">Uncharacterized protein</fullName>
    </submittedName>
</protein>
<reference evidence="2 3" key="1">
    <citation type="submission" date="2018-11" db="EMBL/GenBank/DDBJ databases">
        <title>Sequencing the genomes of 1000 actinobacteria strains.</title>
        <authorList>
            <person name="Klenk H.-P."/>
        </authorList>
    </citation>
    <scope>NUCLEOTIDE SEQUENCE [LARGE SCALE GENOMIC DNA]</scope>
    <source>
        <strain evidence="2 3">DSM 9580</strain>
    </source>
</reference>
<dbReference type="AlphaFoldDB" id="A0A3N2AR53"/>
<proteinExistence type="predicted"/>
<keyword evidence="1" id="KW-0812">Transmembrane</keyword>
<name>A0A3N2AR53_9MICO</name>
<feature type="transmembrane region" description="Helical" evidence="1">
    <location>
        <begin position="93"/>
        <end position="117"/>
    </location>
</feature>
<comment type="caution">
    <text evidence="2">The sequence shown here is derived from an EMBL/GenBank/DDBJ whole genome shotgun (WGS) entry which is preliminary data.</text>
</comment>
<evidence type="ECO:0000313" key="3">
    <source>
        <dbReference type="Proteomes" id="UP000275456"/>
    </source>
</evidence>
<evidence type="ECO:0000256" key="1">
    <source>
        <dbReference type="SAM" id="Phobius"/>
    </source>
</evidence>
<evidence type="ECO:0000313" key="2">
    <source>
        <dbReference type="EMBL" id="ROR65398.1"/>
    </source>
</evidence>
<accession>A0A3N2AR53</accession>
<sequence>MAQKPSETGILRTAPEAAALPVERSLDSSRRPEATAADRRRRLVGIVMLAAGLVLTTGAMIALGTRVGPTAEAVRGTELDVVATFFLGTDGSALQLVLAIVLLVLIPVGIVLAVVGYRRVTDDGPALAAVHISSSPNGVINRVRGTGGL</sequence>
<keyword evidence="1" id="KW-0472">Membrane</keyword>
<keyword evidence="1" id="KW-1133">Transmembrane helix</keyword>